<gene>
    <name evidence="1" type="ORF">JGUZn3_07040</name>
</gene>
<dbReference type="KEGG" id="ebla:JGUZn3_07040"/>
<dbReference type="Proteomes" id="UP000516349">
    <property type="component" value="Chromosome"/>
</dbReference>
<accession>A0A7H1NQ85</accession>
<evidence type="ECO:0000313" key="1">
    <source>
        <dbReference type="EMBL" id="QNT77945.1"/>
    </source>
</evidence>
<evidence type="ECO:0000313" key="2">
    <source>
        <dbReference type="Proteomes" id="UP000516349"/>
    </source>
</evidence>
<reference evidence="1 2" key="1">
    <citation type="submission" date="2020-08" db="EMBL/GenBank/DDBJ databases">
        <title>Complete genome sequence of Entomobacter blattae G55GP.</title>
        <authorList>
            <person name="Poehlein A."/>
            <person name="Guzman J."/>
            <person name="Daniel R."/>
            <person name="Vilcinskas A."/>
        </authorList>
    </citation>
    <scope>NUCLEOTIDE SEQUENCE [LARGE SCALE GENOMIC DNA]</scope>
    <source>
        <strain evidence="1 2">G55GP</strain>
    </source>
</reference>
<sequence length="168" mass="19402">MSEQITVASEHTLQNPLDLLEGVLSNLNWLFERRSDDEVAAEAPGQWSHYGLFFSWSSELNALYFSCSPDFKAPSNKLNQIYELVCRINERLWMGYFSLENHDNTLLFRHTLLLHGLHTFSVKNAEEMINLALKAWEEYFPAFQFVIWGGKTPLQALESCMFDCQGEA</sequence>
<organism evidence="1 2">
    <name type="scientific">Entomobacter blattae</name>
    <dbReference type="NCBI Taxonomy" id="2762277"/>
    <lineage>
        <taxon>Bacteria</taxon>
        <taxon>Pseudomonadati</taxon>
        <taxon>Pseudomonadota</taxon>
        <taxon>Alphaproteobacteria</taxon>
        <taxon>Acetobacterales</taxon>
        <taxon>Acetobacteraceae</taxon>
        <taxon>Entomobacter</taxon>
    </lineage>
</organism>
<keyword evidence="2" id="KW-1185">Reference proteome</keyword>
<protein>
    <submittedName>
        <fullName evidence="1">Bacterial sensory transduction regulator</fullName>
    </submittedName>
</protein>
<dbReference type="RefSeq" id="WP_203414337.1">
    <property type="nucleotide sequence ID" value="NZ_CP060244.1"/>
</dbReference>
<name>A0A7H1NQ85_9PROT</name>
<dbReference type="CDD" id="cd17033">
    <property type="entry name" value="DR1245-like"/>
    <property type="match status" value="1"/>
</dbReference>
<dbReference type="Pfam" id="PF10722">
    <property type="entry name" value="YbjN"/>
    <property type="match status" value="1"/>
</dbReference>
<proteinExistence type="predicted"/>
<dbReference type="EMBL" id="CP060244">
    <property type="protein sequence ID" value="QNT77945.1"/>
    <property type="molecule type" value="Genomic_DNA"/>
</dbReference>
<dbReference type="InterPro" id="IPR019660">
    <property type="entry name" value="Put_sensory_transdc_reg_YbjN"/>
</dbReference>
<dbReference type="AlphaFoldDB" id="A0A7H1NQ85"/>